<proteinExistence type="predicted"/>
<feature type="region of interest" description="Disordered" evidence="1">
    <location>
        <begin position="92"/>
        <end position="120"/>
    </location>
</feature>
<dbReference type="KEGG" id="rpb:RPB_2552"/>
<feature type="region of interest" description="Disordered" evidence="1">
    <location>
        <begin position="17"/>
        <end position="71"/>
    </location>
</feature>
<evidence type="ECO:0000256" key="1">
    <source>
        <dbReference type="SAM" id="MobiDB-lite"/>
    </source>
</evidence>
<feature type="compositionally biased region" description="Basic and acidic residues" evidence="1">
    <location>
        <begin position="42"/>
        <end position="62"/>
    </location>
</feature>
<evidence type="ECO:0000313" key="2">
    <source>
        <dbReference type="EMBL" id="ABD07256.1"/>
    </source>
</evidence>
<dbReference type="HOGENOM" id="CLU_110603_0_0_5"/>
<dbReference type="STRING" id="316058.RPB_2552"/>
<feature type="compositionally biased region" description="Basic and acidic residues" evidence="1">
    <location>
        <begin position="21"/>
        <end position="33"/>
    </location>
</feature>
<name>Q2IX04_RHOP2</name>
<dbReference type="AlphaFoldDB" id="Q2IX04"/>
<dbReference type="eggNOG" id="ENOG5030VHG">
    <property type="taxonomic scope" value="Bacteria"/>
</dbReference>
<reference evidence="2 3" key="1">
    <citation type="submission" date="2006-01" db="EMBL/GenBank/DDBJ databases">
        <title>Complete sequence of Rhodopseudomonas palustris HaA2.</title>
        <authorList>
            <consortium name="US DOE Joint Genome Institute"/>
            <person name="Copeland A."/>
            <person name="Lucas S."/>
            <person name="Lapidus A."/>
            <person name="Barry K."/>
            <person name="Detter J.C."/>
            <person name="Glavina T."/>
            <person name="Hammon N."/>
            <person name="Israni S."/>
            <person name="Pitluck S."/>
            <person name="Chain P."/>
            <person name="Malfatti S."/>
            <person name="Shin M."/>
            <person name="Vergez L."/>
            <person name="Schmutz J."/>
            <person name="Larimer F."/>
            <person name="Land M."/>
            <person name="Hauser L."/>
            <person name="Pelletier D.A."/>
            <person name="Kyrpides N."/>
            <person name="Anderson I."/>
            <person name="Oda Y."/>
            <person name="Harwood C.S."/>
            <person name="Richardson P."/>
        </authorList>
    </citation>
    <scope>NUCLEOTIDE SEQUENCE [LARGE SCALE GENOMIC DNA]</scope>
    <source>
        <strain evidence="2 3">HaA2</strain>
    </source>
</reference>
<keyword evidence="3" id="KW-1185">Reference proteome</keyword>
<organism evidence="2 3">
    <name type="scientific">Rhodopseudomonas palustris (strain HaA2)</name>
    <dbReference type="NCBI Taxonomy" id="316058"/>
    <lineage>
        <taxon>Bacteria</taxon>
        <taxon>Pseudomonadati</taxon>
        <taxon>Pseudomonadota</taxon>
        <taxon>Alphaproteobacteria</taxon>
        <taxon>Hyphomicrobiales</taxon>
        <taxon>Nitrobacteraceae</taxon>
        <taxon>Rhodopseudomonas</taxon>
    </lineage>
</organism>
<evidence type="ECO:0000313" key="3">
    <source>
        <dbReference type="Proteomes" id="UP000008809"/>
    </source>
</evidence>
<dbReference type="EMBL" id="CP000250">
    <property type="protein sequence ID" value="ABD07256.1"/>
    <property type="molecule type" value="Genomic_DNA"/>
</dbReference>
<protein>
    <submittedName>
        <fullName evidence="2">Uncharacterized protein</fullName>
    </submittedName>
</protein>
<dbReference type="OrthoDB" id="8264817at2"/>
<gene>
    <name evidence="2" type="ordered locus">RPB_2552</name>
</gene>
<dbReference type="Proteomes" id="UP000008809">
    <property type="component" value="Chromosome"/>
</dbReference>
<sequence>MTGNDPTDQALAVIASIFEKPAPKPDAKTRGENGDDASSEGVVHDVHARDATAHDDRAHDDIVQDGGGHDPVAAEDVVSVQIETVEIVQITMAGSSDDGEPAGVGEHGGPEDLDALTRHGPGPLEALRFKWRVRHEDDGYYVDETIGTSSQPIVAGPLSRAEAISFIDSRERRTRRRFERLRHEIVSGPSERGVEDDDSEL</sequence>
<accession>Q2IX04</accession>